<name>A0ABU3R2J8_9GAMM</name>
<comment type="caution">
    <text evidence="1">The sequence shown here is derived from an EMBL/GenBank/DDBJ whole genome shotgun (WGS) entry which is preliminary data.</text>
</comment>
<protein>
    <recommendedName>
        <fullName evidence="3">PilP protein</fullName>
    </recommendedName>
</protein>
<dbReference type="Proteomes" id="UP001257914">
    <property type="component" value="Unassembled WGS sequence"/>
</dbReference>
<evidence type="ECO:0000313" key="1">
    <source>
        <dbReference type="EMBL" id="MDU0113895.1"/>
    </source>
</evidence>
<dbReference type="RefSeq" id="WP_315947487.1">
    <property type="nucleotide sequence ID" value="NZ_JAWCUA010000010.1"/>
</dbReference>
<sequence length="159" mass="18172">MIKFLERLLGKYRYVLSIFCLVVFVFTNPTWAVKPKQTSEENNYPELSYTPLPFKLSRDLFSAAQQQTEHVKENNLKRLSNSRVNAECKALKEAFQYLGTFTQNNELTAVIRGQQLMTRKVKVGELLPNTGLTVKQIVDAHFTVEGVDSSMCLVSKISY</sequence>
<keyword evidence="2" id="KW-1185">Reference proteome</keyword>
<reference evidence="1 2" key="1">
    <citation type="submission" date="2023-10" db="EMBL/GenBank/DDBJ databases">
        <title>Psychrosphaera aquimaarina strain SW33 isolated from seawater.</title>
        <authorList>
            <person name="Bayburt H."/>
            <person name="Kim J.M."/>
            <person name="Choi B.J."/>
            <person name="Jeon C.O."/>
        </authorList>
    </citation>
    <scope>NUCLEOTIDE SEQUENCE [LARGE SCALE GENOMIC DNA]</scope>
    <source>
        <strain evidence="1 2">KCTC 52743</strain>
    </source>
</reference>
<evidence type="ECO:0000313" key="2">
    <source>
        <dbReference type="Proteomes" id="UP001257914"/>
    </source>
</evidence>
<dbReference type="EMBL" id="JAWCUA010000010">
    <property type="protein sequence ID" value="MDU0113895.1"/>
    <property type="molecule type" value="Genomic_DNA"/>
</dbReference>
<accession>A0ABU3R2J8</accession>
<organism evidence="1 2">
    <name type="scientific">Psychrosphaera aquimarina</name>
    <dbReference type="NCBI Taxonomy" id="2044854"/>
    <lineage>
        <taxon>Bacteria</taxon>
        <taxon>Pseudomonadati</taxon>
        <taxon>Pseudomonadota</taxon>
        <taxon>Gammaproteobacteria</taxon>
        <taxon>Alteromonadales</taxon>
        <taxon>Pseudoalteromonadaceae</taxon>
        <taxon>Psychrosphaera</taxon>
    </lineage>
</organism>
<evidence type="ECO:0008006" key="3">
    <source>
        <dbReference type="Google" id="ProtNLM"/>
    </source>
</evidence>
<proteinExistence type="predicted"/>
<gene>
    <name evidence="1" type="ORF">RT723_12980</name>
</gene>